<accession>A0A3L6TNL2</accession>
<dbReference type="AlphaFoldDB" id="A0A3L6TNL2"/>
<evidence type="ECO:0000313" key="2">
    <source>
        <dbReference type="Proteomes" id="UP000275267"/>
    </source>
</evidence>
<evidence type="ECO:0000313" key="1">
    <source>
        <dbReference type="EMBL" id="RLN41867.1"/>
    </source>
</evidence>
<sequence>MEAILDGCEECIPSWRTTRRVVYGDSTWVFYITNIRQSMSVEEISIWPETISKSLV</sequence>
<proteinExistence type="predicted"/>
<organism evidence="1 2">
    <name type="scientific">Panicum miliaceum</name>
    <name type="common">Proso millet</name>
    <name type="synonym">Broomcorn millet</name>
    <dbReference type="NCBI Taxonomy" id="4540"/>
    <lineage>
        <taxon>Eukaryota</taxon>
        <taxon>Viridiplantae</taxon>
        <taxon>Streptophyta</taxon>
        <taxon>Embryophyta</taxon>
        <taxon>Tracheophyta</taxon>
        <taxon>Spermatophyta</taxon>
        <taxon>Magnoliopsida</taxon>
        <taxon>Liliopsida</taxon>
        <taxon>Poales</taxon>
        <taxon>Poaceae</taxon>
        <taxon>PACMAD clade</taxon>
        <taxon>Panicoideae</taxon>
        <taxon>Panicodae</taxon>
        <taxon>Paniceae</taxon>
        <taxon>Panicinae</taxon>
        <taxon>Panicum</taxon>
        <taxon>Panicum sect. Panicum</taxon>
    </lineage>
</organism>
<reference evidence="2" key="1">
    <citation type="journal article" date="2019" name="Nat. Commun.">
        <title>The genome of broomcorn millet.</title>
        <authorList>
            <person name="Zou C."/>
            <person name="Miki D."/>
            <person name="Li D."/>
            <person name="Tang Q."/>
            <person name="Xiao L."/>
            <person name="Rajput S."/>
            <person name="Deng P."/>
            <person name="Jia W."/>
            <person name="Huang R."/>
            <person name="Zhang M."/>
            <person name="Sun Y."/>
            <person name="Hu J."/>
            <person name="Fu X."/>
            <person name="Schnable P.S."/>
            <person name="Li F."/>
            <person name="Zhang H."/>
            <person name="Feng B."/>
            <person name="Zhu X."/>
            <person name="Liu R."/>
            <person name="Schnable J.C."/>
            <person name="Zhu J.-K."/>
            <person name="Zhang H."/>
        </authorList>
    </citation>
    <scope>NUCLEOTIDE SEQUENCE [LARGE SCALE GENOMIC DNA]</scope>
</reference>
<protein>
    <submittedName>
        <fullName evidence="1">Uncharacterized protein</fullName>
    </submittedName>
</protein>
<name>A0A3L6TNL2_PANMI</name>
<gene>
    <name evidence="1" type="ORF">C2845_PM01G17040</name>
</gene>
<dbReference type="EMBL" id="PQIB02000001">
    <property type="protein sequence ID" value="RLN41867.1"/>
    <property type="molecule type" value="Genomic_DNA"/>
</dbReference>
<dbReference type="Proteomes" id="UP000275267">
    <property type="component" value="Unassembled WGS sequence"/>
</dbReference>
<comment type="caution">
    <text evidence="1">The sequence shown here is derived from an EMBL/GenBank/DDBJ whole genome shotgun (WGS) entry which is preliminary data.</text>
</comment>
<keyword evidence="2" id="KW-1185">Reference proteome</keyword>